<proteinExistence type="predicted"/>
<reference evidence="2" key="1">
    <citation type="submission" date="2022-05" db="EMBL/GenBank/DDBJ databases">
        <title>Expanded diversity of anoxic marine methylotrophy in a Black Sea sulfate reducing microorganism.</title>
        <authorList>
            <person name="Fischer P.Q."/>
            <person name="Stams A.J.M."/>
            <person name="Villanueva L."/>
            <person name="Sousa D.Z."/>
        </authorList>
    </citation>
    <scope>NUCLEOTIDE SEQUENCE</scope>
    <source>
        <strain evidence="2">P130</strain>
    </source>
</reference>
<evidence type="ECO:0000259" key="1">
    <source>
        <dbReference type="Pfam" id="PF13470"/>
    </source>
</evidence>
<comment type="caution">
    <text evidence="2">The sequence shown here is derived from an EMBL/GenBank/DDBJ whole genome shotgun (WGS) entry which is preliminary data.</text>
</comment>
<name>A0ABT8QWI0_9FIRM</name>
<evidence type="ECO:0000313" key="2">
    <source>
        <dbReference type="EMBL" id="MDO0825702.1"/>
    </source>
</evidence>
<accession>A0ABT8QWI0</accession>
<organism evidence="2 3">
    <name type="scientific">Desulfosporosinus nitroreducens</name>
    <dbReference type="NCBI Taxonomy" id="2018668"/>
    <lineage>
        <taxon>Bacteria</taxon>
        <taxon>Bacillati</taxon>
        <taxon>Bacillota</taxon>
        <taxon>Clostridia</taxon>
        <taxon>Eubacteriales</taxon>
        <taxon>Desulfitobacteriaceae</taxon>
        <taxon>Desulfosporosinus</taxon>
    </lineage>
</organism>
<protein>
    <submittedName>
        <fullName evidence="2">PIN domain-containing protein</fullName>
    </submittedName>
</protein>
<keyword evidence="3" id="KW-1185">Reference proteome</keyword>
<dbReference type="Proteomes" id="UP001176021">
    <property type="component" value="Unassembled WGS sequence"/>
</dbReference>
<dbReference type="EMBL" id="JAMJEV010000031">
    <property type="protein sequence ID" value="MDO0825702.1"/>
    <property type="molecule type" value="Genomic_DNA"/>
</dbReference>
<dbReference type="Pfam" id="PF13470">
    <property type="entry name" value="PIN_3"/>
    <property type="match status" value="1"/>
</dbReference>
<sequence length="118" mass="13712">MISRNKVQLLFSQETIGELFYIIKNIVLHLFDDKKERLEYLYNLSYIFLDAISVNTLEIECPKLNDPFDEMFLKTAIKGEADFIVSNDFRSGIHNIQIEGLRILSAEDFVSVYEGLVK</sequence>
<evidence type="ECO:0000313" key="3">
    <source>
        <dbReference type="Proteomes" id="UP001176021"/>
    </source>
</evidence>
<dbReference type="InterPro" id="IPR002716">
    <property type="entry name" value="PIN_dom"/>
</dbReference>
<feature type="domain" description="PIN" evidence="1">
    <location>
        <begin position="1"/>
        <end position="89"/>
    </location>
</feature>
<gene>
    <name evidence="2" type="ORF">M8H41_23100</name>
</gene>